<evidence type="ECO:0000313" key="1">
    <source>
        <dbReference type="EMBL" id="EHJ41985.1"/>
    </source>
</evidence>
<accession>G6AUB7</accession>
<comment type="caution">
    <text evidence="1">The sequence shown here is derived from an EMBL/GenBank/DDBJ whole genome shotgun (WGS) entry which is preliminary data.</text>
</comment>
<name>G6AUB7_9BACT</name>
<dbReference type="HOGENOM" id="CLU_196041_1_0_10"/>
<organism evidence="1 2">
    <name type="scientific">Leyella stercorea DSM 18206</name>
    <dbReference type="NCBI Taxonomy" id="1002367"/>
    <lineage>
        <taxon>Bacteria</taxon>
        <taxon>Pseudomonadati</taxon>
        <taxon>Bacteroidota</taxon>
        <taxon>Bacteroidia</taxon>
        <taxon>Bacteroidales</taxon>
        <taxon>Prevotellaceae</taxon>
        <taxon>Leyella</taxon>
    </lineage>
</organism>
<gene>
    <name evidence="1" type="ORF">HMPREF0673_00201</name>
</gene>
<reference evidence="1 2" key="1">
    <citation type="submission" date="2011-08" db="EMBL/GenBank/DDBJ databases">
        <authorList>
            <person name="Weinstock G."/>
            <person name="Sodergren E."/>
            <person name="Clifton S."/>
            <person name="Fulton L."/>
            <person name="Fulton B."/>
            <person name="Courtney L."/>
            <person name="Fronick C."/>
            <person name="Harrison M."/>
            <person name="Strong C."/>
            <person name="Farmer C."/>
            <person name="Delahaunty K."/>
            <person name="Markovic C."/>
            <person name="Hall O."/>
            <person name="Minx P."/>
            <person name="Tomlinson C."/>
            <person name="Mitreva M."/>
            <person name="Hou S."/>
            <person name="Chen J."/>
            <person name="Wollam A."/>
            <person name="Pepin K.H."/>
            <person name="Johnson M."/>
            <person name="Bhonagiri V."/>
            <person name="Zhang X."/>
            <person name="Suruliraj S."/>
            <person name="Warren W."/>
            <person name="Chinwalla A."/>
            <person name="Mardis E.R."/>
            <person name="Wilson R.K."/>
        </authorList>
    </citation>
    <scope>NUCLEOTIDE SEQUENCE [LARGE SCALE GENOMIC DNA]</scope>
    <source>
        <strain evidence="1 2">DSM 18206</strain>
    </source>
</reference>
<dbReference type="Proteomes" id="UP000004407">
    <property type="component" value="Unassembled WGS sequence"/>
</dbReference>
<sequence length="69" mass="7934">MAATVLNDAQIDILNMMQWVKSPETLADLKQAISDFFAKKAKEEIDAMWANGKMNETKFNSFENLHERN</sequence>
<protein>
    <submittedName>
        <fullName evidence="1">Uncharacterized protein</fullName>
    </submittedName>
</protein>
<proteinExistence type="predicted"/>
<evidence type="ECO:0000313" key="2">
    <source>
        <dbReference type="Proteomes" id="UP000004407"/>
    </source>
</evidence>
<dbReference type="RefSeq" id="WP_007896922.1">
    <property type="nucleotide sequence ID" value="NZ_JH379352.1"/>
</dbReference>
<dbReference type="PATRIC" id="fig|1002367.3.peg.157"/>
<dbReference type="AlphaFoldDB" id="G6AUB7"/>
<dbReference type="GeneID" id="78336093"/>
<dbReference type="EMBL" id="AFZZ01000028">
    <property type="protein sequence ID" value="EHJ41985.1"/>
    <property type="molecule type" value="Genomic_DNA"/>
</dbReference>